<dbReference type="EMBL" id="JARBDR010000328">
    <property type="protein sequence ID" value="KAJ8316219.1"/>
    <property type="molecule type" value="Genomic_DNA"/>
</dbReference>
<organism evidence="1 2">
    <name type="scientific">Tegillarca granosa</name>
    <name type="common">Malaysian cockle</name>
    <name type="synonym">Anadara granosa</name>
    <dbReference type="NCBI Taxonomy" id="220873"/>
    <lineage>
        <taxon>Eukaryota</taxon>
        <taxon>Metazoa</taxon>
        <taxon>Spiralia</taxon>
        <taxon>Lophotrochozoa</taxon>
        <taxon>Mollusca</taxon>
        <taxon>Bivalvia</taxon>
        <taxon>Autobranchia</taxon>
        <taxon>Pteriomorphia</taxon>
        <taxon>Arcoida</taxon>
        <taxon>Arcoidea</taxon>
        <taxon>Arcidae</taxon>
        <taxon>Tegillarca</taxon>
    </lineage>
</organism>
<accession>A0ABQ9FG07</accession>
<gene>
    <name evidence="1" type="ORF">KUTeg_006233</name>
</gene>
<reference evidence="1 2" key="1">
    <citation type="submission" date="2022-12" db="EMBL/GenBank/DDBJ databases">
        <title>Chromosome-level genome of Tegillarca granosa.</title>
        <authorList>
            <person name="Kim J."/>
        </authorList>
    </citation>
    <scope>NUCLEOTIDE SEQUENCE [LARGE SCALE GENOMIC DNA]</scope>
    <source>
        <strain evidence="1">Teg-2019</strain>
        <tissue evidence="1">Adductor muscle</tissue>
    </source>
</reference>
<proteinExistence type="predicted"/>
<dbReference type="Proteomes" id="UP001217089">
    <property type="component" value="Unassembled WGS sequence"/>
</dbReference>
<protein>
    <submittedName>
        <fullName evidence="1">Uncharacterized protein</fullName>
    </submittedName>
</protein>
<sequence>MHLHKRDRSRPLGRMRWFGGFKSRWPHIKNCPESIYNIDEKSISNHHNPLYVVFSCTATPQAVTSPRGKITTILGCGNAIGQQLPPYYVFAGTGRRNAVSSSLFYLHTFHTYNSLLVLSVQLSEGKTSVRKFAERMQDIQQGIFFGTIPGKPAFNFKKSGTCLSI</sequence>
<name>A0ABQ9FG07_TEGGR</name>
<comment type="caution">
    <text evidence="1">The sequence shown here is derived from an EMBL/GenBank/DDBJ whole genome shotgun (WGS) entry which is preliminary data.</text>
</comment>
<evidence type="ECO:0000313" key="2">
    <source>
        <dbReference type="Proteomes" id="UP001217089"/>
    </source>
</evidence>
<keyword evidence="2" id="KW-1185">Reference proteome</keyword>
<evidence type="ECO:0000313" key="1">
    <source>
        <dbReference type="EMBL" id="KAJ8316219.1"/>
    </source>
</evidence>